<feature type="domain" description="RNA helicase aquarius N-terminal" evidence="1">
    <location>
        <begin position="75"/>
        <end position="161"/>
    </location>
</feature>
<comment type="caution">
    <text evidence="2">The sequence shown here is derived from an EMBL/GenBank/DDBJ whole genome shotgun (WGS) entry which is preliminary data.</text>
</comment>
<evidence type="ECO:0000313" key="2">
    <source>
        <dbReference type="EMBL" id="PRQ55057.1"/>
    </source>
</evidence>
<proteinExistence type="predicted"/>
<name>A0A2P6S8N3_ROSCH</name>
<dbReference type="AlphaFoldDB" id="A0A2P6S8N3"/>
<sequence>MTKVYGTGAYDLKRHHVAEYPVELNHQLGDKPVEAKPGAALPSSITLSEIERDQLTMTAAANWSKAGGQVKNGLYLRPLVADVAVVPKCHLSALYIHEKRKLFTQLVDLLHFYEGFEINDNVGKQLTDDEVLQSHYDRVQSFQLLAFKKIPKLQQLALVQLTTEMISVKDWLYFPLKN</sequence>
<organism evidence="2 3">
    <name type="scientific">Rosa chinensis</name>
    <name type="common">China rose</name>
    <dbReference type="NCBI Taxonomy" id="74649"/>
    <lineage>
        <taxon>Eukaryota</taxon>
        <taxon>Viridiplantae</taxon>
        <taxon>Streptophyta</taxon>
        <taxon>Embryophyta</taxon>
        <taxon>Tracheophyta</taxon>
        <taxon>Spermatophyta</taxon>
        <taxon>Magnoliopsida</taxon>
        <taxon>eudicotyledons</taxon>
        <taxon>Gunneridae</taxon>
        <taxon>Pentapetalae</taxon>
        <taxon>rosids</taxon>
        <taxon>fabids</taxon>
        <taxon>Rosales</taxon>
        <taxon>Rosaceae</taxon>
        <taxon>Rosoideae</taxon>
        <taxon>Rosoideae incertae sedis</taxon>
        <taxon>Rosa</taxon>
    </lineage>
</organism>
<dbReference type="InterPro" id="IPR032174">
    <property type="entry name" value="Aquarius_N"/>
</dbReference>
<dbReference type="Pfam" id="PF16399">
    <property type="entry name" value="Aquarius_N_1st"/>
    <property type="match status" value="1"/>
</dbReference>
<reference evidence="2 3" key="1">
    <citation type="journal article" date="2018" name="Nat. Genet.">
        <title>The Rosa genome provides new insights in the design of modern roses.</title>
        <authorList>
            <person name="Bendahmane M."/>
        </authorList>
    </citation>
    <scope>NUCLEOTIDE SEQUENCE [LARGE SCALE GENOMIC DNA]</scope>
    <source>
        <strain evidence="3">cv. Old Blush</strain>
    </source>
</reference>
<evidence type="ECO:0000313" key="3">
    <source>
        <dbReference type="Proteomes" id="UP000238479"/>
    </source>
</evidence>
<keyword evidence="3" id="KW-1185">Reference proteome</keyword>
<evidence type="ECO:0000259" key="1">
    <source>
        <dbReference type="Pfam" id="PF16399"/>
    </source>
</evidence>
<dbReference type="STRING" id="74649.A0A2P6S8N3"/>
<gene>
    <name evidence="2" type="ORF">RchiOBHm_Chr1g0320421</name>
</gene>
<dbReference type="EMBL" id="PDCK01000039">
    <property type="protein sequence ID" value="PRQ55057.1"/>
    <property type="molecule type" value="Genomic_DNA"/>
</dbReference>
<protein>
    <submittedName>
        <fullName evidence="2">Putative intron-binding protein aquarius</fullName>
    </submittedName>
</protein>
<accession>A0A2P6S8N3</accession>
<dbReference type="Proteomes" id="UP000238479">
    <property type="component" value="Chromosome 1"/>
</dbReference>
<dbReference type="Gramene" id="PRQ55057">
    <property type="protein sequence ID" value="PRQ55057"/>
    <property type="gene ID" value="RchiOBHm_Chr1g0320421"/>
</dbReference>